<proteinExistence type="predicted"/>
<dbReference type="InterPro" id="IPR011990">
    <property type="entry name" value="TPR-like_helical_dom_sf"/>
</dbReference>
<dbReference type="Pfam" id="PF13174">
    <property type="entry name" value="TPR_6"/>
    <property type="match status" value="2"/>
</dbReference>
<evidence type="ECO:0000313" key="4">
    <source>
        <dbReference type="Proteomes" id="UP000662747"/>
    </source>
</evidence>
<dbReference type="Proteomes" id="UP000662747">
    <property type="component" value="Chromosome"/>
</dbReference>
<protein>
    <submittedName>
        <fullName evidence="3">Tetratricopeptide repeat protein</fullName>
    </submittedName>
</protein>
<sequence length="1212" mass="136929">MEIPEDSRILAEQASCRGRRSPLPRKTMRRSLLVCLVLLATASAAQEKKATRDADLGRKSATAVDKSLAGDITREKNKEEVAPALQYDQFRLGVELQVASKRREQIQSLKKIISLSPDPKEVPSLLFRLGEFYWEESKFYFFEANRKDDELIKAMNRNDAMGQQRAKAEKAELVGKQKEYGKLAVEQYTKIVQEYPKFERTDEVLFFLGQYLMEEGQDRKALVAFKRLVEKYPQSKYIPDAYFAFGEYYFNNSKGKRPELEKALVAYKKAAEFPESQVYAFSLYKQGWCYYNMGDYESAKDKFKTVVLYGELAGASAVEKDGGKSGKTSLVREARGDFVRAYSHQGDVAQARAEFGKVATNPDDRFTMMKQLANLYYGDGKDREAAITFNSLIKEKPLSPEAPGFQGKIVDCILRMGNKERTVAQVRRLVKIMKEVESSGVIKEDKDKKLLAEAKELSERTLSNLAVTWHNEGKKTRNEETFKYADAVYSDYLTLFPENPKAYDLRFFWAELLNDNLQNYEKAAANYTLVVLQDAKVLEAKDEKGKPKPGKPGKFLQNAAYNAVLAYDEVVKAAESRGEDKSAAAGTDITKKITIPPLKKALLDACERYLKYVPKGDKRVEIAFKAANIYYRHNHFDEAVLRFSEIALGYPDYKFENGDRAAEFAANLILDSYNLLQDYAKVNEWARRFYSNDKLAVGKFRDDLAKLIEQSSFKLVSQLEEKKEFQKAAEAYLAFVKDFPQTELADLALYNASVDYYKAKQLDKTIEVRKRLFAQYPRSKYVPDSIYANAEAQEAIGDFDEAAGTYEAYVRGYERSIAEKGAGKARGKKAADEKPAVPQKWEESKAQVALFNAATYREGLGQMKAALKNREHYLELWPRAKDADDIRMSIIDLTGKAGGGMRAIKMLEEYERDNMRSASKFLTAEGRIIDLYKKMGKSRDVARMYKRVAEHFDQLPRRVQTTLEKPALATSAQAQFLSVDLDWQEYKRLKLYWGAPPSPDRFRASIQDKSKALQVVEKKYVQTVALGAPESAICALNRIGLAYDHFADRVINAPMPRGLDEEAQQALRDEFANQAQPLKDKATEAFAATVSKSRELDVYNDCSAESLKMLRTTYAPDRFPDMPEEKVALKGKAQIIGGDLLASIQDVPPPAPKAVAEDQKAKVAELNEDLTDLTQQLRSQTETQVDAKPAAAKDGAAPAKQGGTDEEPEDFL</sequence>
<evidence type="ECO:0000256" key="2">
    <source>
        <dbReference type="SAM" id="MobiDB-lite"/>
    </source>
</evidence>
<evidence type="ECO:0000256" key="1">
    <source>
        <dbReference type="PROSITE-ProRule" id="PRU00339"/>
    </source>
</evidence>
<dbReference type="EMBL" id="CP071090">
    <property type="protein sequence ID" value="QSQ24750.1"/>
    <property type="molecule type" value="Genomic_DNA"/>
</dbReference>
<name>A0ABX7P2S4_9BACT</name>
<feature type="compositionally biased region" description="Low complexity" evidence="2">
    <location>
        <begin position="1186"/>
        <end position="1202"/>
    </location>
</feature>
<dbReference type="SUPFAM" id="SSF48452">
    <property type="entry name" value="TPR-like"/>
    <property type="match status" value="3"/>
</dbReference>
<dbReference type="PROSITE" id="PS50005">
    <property type="entry name" value="TPR"/>
    <property type="match status" value="1"/>
</dbReference>
<feature type="compositionally biased region" description="Polar residues" evidence="2">
    <location>
        <begin position="1175"/>
        <end position="1184"/>
    </location>
</feature>
<gene>
    <name evidence="3" type="ORF">JY651_07340</name>
</gene>
<dbReference type="SMART" id="SM00028">
    <property type="entry name" value="TPR"/>
    <property type="match status" value="4"/>
</dbReference>
<keyword evidence="4" id="KW-1185">Reference proteome</keyword>
<dbReference type="InterPro" id="IPR019734">
    <property type="entry name" value="TPR_rpt"/>
</dbReference>
<dbReference type="Gene3D" id="1.25.40.10">
    <property type="entry name" value="Tetratricopeptide repeat domain"/>
    <property type="match status" value="5"/>
</dbReference>
<evidence type="ECO:0000313" key="3">
    <source>
        <dbReference type="EMBL" id="QSQ24750.1"/>
    </source>
</evidence>
<reference evidence="3 4" key="1">
    <citation type="submission" date="2021-02" db="EMBL/GenBank/DDBJ databases">
        <title>De Novo genome assembly of isolated myxobacteria.</title>
        <authorList>
            <person name="Stevens D.C."/>
        </authorList>
    </citation>
    <scope>NUCLEOTIDE SEQUENCE [LARGE SCALE GENOMIC DNA]</scope>
    <source>
        <strain evidence="4">SCPEA02</strain>
    </source>
</reference>
<keyword evidence="1" id="KW-0802">TPR repeat</keyword>
<feature type="region of interest" description="Disordered" evidence="2">
    <location>
        <begin position="1175"/>
        <end position="1212"/>
    </location>
</feature>
<organism evidence="3 4">
    <name type="scientific">Pyxidicoccus parkwayensis</name>
    <dbReference type="NCBI Taxonomy" id="2813578"/>
    <lineage>
        <taxon>Bacteria</taxon>
        <taxon>Pseudomonadati</taxon>
        <taxon>Myxococcota</taxon>
        <taxon>Myxococcia</taxon>
        <taxon>Myxococcales</taxon>
        <taxon>Cystobacterineae</taxon>
        <taxon>Myxococcaceae</taxon>
        <taxon>Pyxidicoccus</taxon>
    </lineage>
</organism>
<feature type="repeat" description="TPR" evidence="1">
    <location>
        <begin position="202"/>
        <end position="235"/>
    </location>
</feature>
<accession>A0ABX7P2S4</accession>